<dbReference type="InterPro" id="IPR011991">
    <property type="entry name" value="ArsR-like_HTH"/>
</dbReference>
<reference evidence="5" key="1">
    <citation type="submission" date="2010-09" db="EMBL/GenBank/DDBJ databases">
        <title>Complete sequence of chromosome2 of Burkholderia sp. CCGE1003.</title>
        <authorList>
            <consortium name="US DOE Joint Genome Institute"/>
            <person name="Lucas S."/>
            <person name="Copeland A."/>
            <person name="Lapidus A."/>
            <person name="Cheng J.-F."/>
            <person name="Bruce D."/>
            <person name="Goodwin L."/>
            <person name="Pitluck S."/>
            <person name="Daligault H."/>
            <person name="Davenport K."/>
            <person name="Detter J.C."/>
            <person name="Han C."/>
            <person name="Tapia R."/>
            <person name="Land M."/>
            <person name="Hauser L."/>
            <person name="Jeffries C."/>
            <person name="Kyrpides N."/>
            <person name="Ivanova N."/>
            <person name="Ovchinnikova G."/>
            <person name="Martinez-Romero E."/>
            <person name="Rogel M.A."/>
            <person name="Auchtung J."/>
            <person name="Tiedje J.M."/>
            <person name="Woyke T."/>
        </authorList>
    </citation>
    <scope>NUCLEOTIDE SEQUENCE</scope>
    <source>
        <strain evidence="5">CCGE1003</strain>
    </source>
</reference>
<protein>
    <submittedName>
        <fullName evidence="5">Transcriptional regulator, HxlR family</fullName>
    </submittedName>
</protein>
<dbReference type="CDD" id="cd00090">
    <property type="entry name" value="HTH_ARSR"/>
    <property type="match status" value="1"/>
</dbReference>
<dbReference type="InterPro" id="IPR002577">
    <property type="entry name" value="HTH_HxlR"/>
</dbReference>
<evidence type="ECO:0000256" key="3">
    <source>
        <dbReference type="ARBA" id="ARBA00023163"/>
    </source>
</evidence>
<dbReference type="InterPro" id="IPR036390">
    <property type="entry name" value="WH_DNA-bd_sf"/>
</dbReference>
<dbReference type="AlphaFoldDB" id="E1TI36"/>
<dbReference type="PANTHER" id="PTHR33204:SF39">
    <property type="entry name" value="TRANSCRIPTIONAL REGULATORY PROTEIN"/>
    <property type="match status" value="1"/>
</dbReference>
<dbReference type="PANTHER" id="PTHR33204">
    <property type="entry name" value="TRANSCRIPTIONAL REGULATOR, MARR FAMILY"/>
    <property type="match status" value="1"/>
</dbReference>
<dbReference type="GO" id="GO:0006355">
    <property type="term" value="P:regulation of DNA-templated transcription"/>
    <property type="evidence" value="ECO:0007669"/>
    <property type="project" value="UniProtKB-ARBA"/>
</dbReference>
<dbReference type="Pfam" id="PF01638">
    <property type="entry name" value="HxlR"/>
    <property type="match status" value="1"/>
</dbReference>
<dbReference type="KEGG" id="bgf:BC1003_5988"/>
<organism evidence="5">
    <name type="scientific">Burkholderia sp. (strain CCGE1003)</name>
    <dbReference type="NCBI Taxonomy" id="640512"/>
    <lineage>
        <taxon>Bacteria</taxon>
        <taxon>Pseudomonadati</taxon>
        <taxon>Pseudomonadota</taxon>
        <taxon>Betaproteobacteria</taxon>
        <taxon>Burkholderiales</taxon>
        <taxon>Burkholderiaceae</taxon>
        <taxon>Burkholderia</taxon>
    </lineage>
</organism>
<keyword evidence="1" id="KW-0805">Transcription regulation</keyword>
<feature type="domain" description="HTH hxlR-type" evidence="4">
    <location>
        <begin position="13"/>
        <end position="112"/>
    </location>
</feature>
<accession>E1TI36</accession>
<dbReference type="Gene3D" id="1.10.10.10">
    <property type="entry name" value="Winged helix-like DNA-binding domain superfamily/Winged helix DNA-binding domain"/>
    <property type="match status" value="1"/>
</dbReference>
<evidence type="ECO:0000256" key="1">
    <source>
        <dbReference type="ARBA" id="ARBA00023015"/>
    </source>
</evidence>
<evidence type="ECO:0000259" key="4">
    <source>
        <dbReference type="PROSITE" id="PS51118"/>
    </source>
</evidence>
<dbReference type="eggNOG" id="COG1733">
    <property type="taxonomic scope" value="Bacteria"/>
</dbReference>
<gene>
    <name evidence="5" type="ordered locus">BC1003_5988</name>
</gene>
<dbReference type="STRING" id="640512.BC1003_5988"/>
<dbReference type="GO" id="GO:0003677">
    <property type="term" value="F:DNA binding"/>
    <property type="evidence" value="ECO:0007669"/>
    <property type="project" value="UniProtKB-KW"/>
</dbReference>
<dbReference type="EMBL" id="CP002218">
    <property type="protein sequence ID" value="ADN61897.1"/>
    <property type="molecule type" value="Genomic_DNA"/>
</dbReference>
<dbReference type="PROSITE" id="PS51118">
    <property type="entry name" value="HTH_HXLR"/>
    <property type="match status" value="1"/>
</dbReference>
<dbReference type="HOGENOM" id="CLU_111585_2_1_4"/>
<name>E1TI36_BURSG</name>
<dbReference type="OrthoDB" id="9807069at2"/>
<evidence type="ECO:0000256" key="2">
    <source>
        <dbReference type="ARBA" id="ARBA00023125"/>
    </source>
</evidence>
<keyword evidence="2" id="KW-0238">DNA-binding</keyword>
<dbReference type="SUPFAM" id="SSF46785">
    <property type="entry name" value="Winged helix' DNA-binding domain"/>
    <property type="match status" value="1"/>
</dbReference>
<dbReference type="InterPro" id="IPR036388">
    <property type="entry name" value="WH-like_DNA-bd_sf"/>
</dbReference>
<sequence length="122" mass="14109">MDMTTPIDAPRNCSGVSEIFSQVGEKWTMQVVVALRERPRRFNDIKRIVSGISQQMLTRTLRNLERDGMVERTVRATAPPQVDYGLTELGQSLAESVRQLAEWARVHRAVIHDNRSRYDERR</sequence>
<keyword evidence="3" id="KW-0804">Transcription</keyword>
<evidence type="ECO:0000313" key="5">
    <source>
        <dbReference type="EMBL" id="ADN61897.1"/>
    </source>
</evidence>
<proteinExistence type="predicted"/>